<dbReference type="GO" id="GO:0006281">
    <property type="term" value="P:DNA repair"/>
    <property type="evidence" value="ECO:0007669"/>
    <property type="project" value="UniProtKB-KW"/>
</dbReference>
<evidence type="ECO:0000256" key="2">
    <source>
        <dbReference type="ARBA" id="ARBA00022763"/>
    </source>
</evidence>
<keyword evidence="7" id="KW-0347">Helicase</keyword>
<dbReference type="Gene3D" id="1.10.150.20">
    <property type="entry name" value="5' to 3' exonuclease, C-terminal subdomain"/>
    <property type="match status" value="1"/>
</dbReference>
<dbReference type="InterPro" id="IPR010994">
    <property type="entry name" value="RuvA_2-like"/>
</dbReference>
<dbReference type="GO" id="GO:0006310">
    <property type="term" value="P:DNA recombination"/>
    <property type="evidence" value="ECO:0007669"/>
    <property type="project" value="InterPro"/>
</dbReference>
<gene>
    <name evidence="7" type="ORF">MNBD_ALPHA06-192</name>
</gene>
<evidence type="ECO:0000259" key="5">
    <source>
        <dbReference type="Pfam" id="PF01330"/>
    </source>
</evidence>
<keyword evidence="7" id="KW-0378">Hydrolase</keyword>
<dbReference type="SUPFAM" id="SSF47781">
    <property type="entry name" value="RuvA domain 2-like"/>
    <property type="match status" value="1"/>
</dbReference>
<feature type="domain" description="Holliday junction DNA helicase RuvA C-terminal" evidence="6">
    <location>
        <begin position="159"/>
        <end position="202"/>
    </location>
</feature>
<dbReference type="CDD" id="cd14332">
    <property type="entry name" value="UBA_RuvA_C"/>
    <property type="match status" value="1"/>
</dbReference>
<feature type="domain" description="DNA helicase Holliday junction RuvA type" evidence="5">
    <location>
        <begin position="1"/>
        <end position="61"/>
    </location>
</feature>
<evidence type="ECO:0000256" key="4">
    <source>
        <dbReference type="ARBA" id="ARBA00023204"/>
    </source>
</evidence>
<keyword evidence="2" id="KW-0227">DNA damage</keyword>
<evidence type="ECO:0000313" key="7">
    <source>
        <dbReference type="EMBL" id="VAV87478.1"/>
    </source>
</evidence>
<dbReference type="Gene3D" id="1.10.8.10">
    <property type="entry name" value="DNA helicase RuvA subunit, C-terminal domain"/>
    <property type="match status" value="1"/>
</dbReference>
<organism evidence="7">
    <name type="scientific">hydrothermal vent metagenome</name>
    <dbReference type="NCBI Taxonomy" id="652676"/>
    <lineage>
        <taxon>unclassified sequences</taxon>
        <taxon>metagenomes</taxon>
        <taxon>ecological metagenomes</taxon>
    </lineage>
</organism>
<keyword evidence="7" id="KW-0547">Nucleotide-binding</keyword>
<dbReference type="SUPFAM" id="SSF50249">
    <property type="entry name" value="Nucleic acid-binding proteins"/>
    <property type="match status" value="1"/>
</dbReference>
<keyword evidence="7" id="KW-0067">ATP-binding</keyword>
<keyword evidence="4" id="KW-0234">DNA repair</keyword>
<dbReference type="InterPro" id="IPR011114">
    <property type="entry name" value="RuvA_C"/>
</dbReference>
<dbReference type="SUPFAM" id="SSF46929">
    <property type="entry name" value="DNA helicase RuvA subunit, C-terminal domain"/>
    <property type="match status" value="1"/>
</dbReference>
<dbReference type="InterPro" id="IPR013849">
    <property type="entry name" value="DNA_helicase_Holl-junc_RuvA_I"/>
</dbReference>
<dbReference type="AlphaFoldDB" id="A0A3B0RH40"/>
<protein>
    <submittedName>
        <fullName evidence="7">Holliday junction ATP-dependent DNA helicase RuvA</fullName>
        <ecNumber evidence="7">3.6.4.12</ecNumber>
    </submittedName>
</protein>
<evidence type="ECO:0000256" key="1">
    <source>
        <dbReference type="ARBA" id="ARBA00022490"/>
    </source>
</evidence>
<dbReference type="NCBIfam" id="TIGR00084">
    <property type="entry name" value="ruvA"/>
    <property type="match status" value="1"/>
</dbReference>
<dbReference type="InterPro" id="IPR036267">
    <property type="entry name" value="RuvA_C_sf"/>
</dbReference>
<dbReference type="InterPro" id="IPR000085">
    <property type="entry name" value="RuvA"/>
</dbReference>
<reference evidence="7" key="1">
    <citation type="submission" date="2018-06" db="EMBL/GenBank/DDBJ databases">
        <authorList>
            <person name="Zhirakovskaya E."/>
        </authorList>
    </citation>
    <scope>NUCLEOTIDE SEQUENCE</scope>
</reference>
<dbReference type="GO" id="GO:0009378">
    <property type="term" value="F:four-way junction helicase activity"/>
    <property type="evidence" value="ECO:0007669"/>
    <property type="project" value="InterPro"/>
</dbReference>
<evidence type="ECO:0000256" key="3">
    <source>
        <dbReference type="ARBA" id="ARBA00023125"/>
    </source>
</evidence>
<proteinExistence type="inferred from homology"/>
<evidence type="ECO:0000259" key="6">
    <source>
        <dbReference type="Pfam" id="PF07499"/>
    </source>
</evidence>
<dbReference type="GO" id="GO:0016787">
    <property type="term" value="F:hydrolase activity"/>
    <property type="evidence" value="ECO:0007669"/>
    <property type="project" value="UniProtKB-KW"/>
</dbReference>
<dbReference type="GO" id="GO:0005524">
    <property type="term" value="F:ATP binding"/>
    <property type="evidence" value="ECO:0007669"/>
    <property type="project" value="InterPro"/>
</dbReference>
<sequence>MIGKLTGTVDAIGNGELVLDVNGVGYLVQAGARTLRGLAPGQATELHVETYVRQDVFKLFGFSSEGERAWFVRLQDVQGVGAKSALAVLDVLAPDELMQAALMEDKAAVARAVGVGPKVAARIVAELKDKPAPVGRGGAFAVQASASQPAQSGAAFAPDAVSALINLGFAGPDASAAVRTASSNAGTDAGLDELIRLALKELNR</sequence>
<dbReference type="GO" id="GO:0009379">
    <property type="term" value="C:Holliday junction helicase complex"/>
    <property type="evidence" value="ECO:0007669"/>
    <property type="project" value="InterPro"/>
</dbReference>
<dbReference type="GO" id="GO:0003677">
    <property type="term" value="F:DNA binding"/>
    <property type="evidence" value="ECO:0007669"/>
    <property type="project" value="UniProtKB-KW"/>
</dbReference>
<keyword evidence="3" id="KW-0238">DNA-binding</keyword>
<dbReference type="Pfam" id="PF07499">
    <property type="entry name" value="RuvA_C"/>
    <property type="match status" value="1"/>
</dbReference>
<name>A0A3B0RH40_9ZZZZ</name>
<dbReference type="Gene3D" id="2.40.50.140">
    <property type="entry name" value="Nucleic acid-binding proteins"/>
    <property type="match status" value="1"/>
</dbReference>
<dbReference type="InterPro" id="IPR012340">
    <property type="entry name" value="NA-bd_OB-fold"/>
</dbReference>
<dbReference type="Pfam" id="PF14520">
    <property type="entry name" value="HHH_5"/>
    <property type="match status" value="1"/>
</dbReference>
<accession>A0A3B0RH40</accession>
<dbReference type="Pfam" id="PF01330">
    <property type="entry name" value="RuvA_N"/>
    <property type="match status" value="1"/>
</dbReference>
<dbReference type="EMBL" id="UOEE01000038">
    <property type="protein sequence ID" value="VAV87478.1"/>
    <property type="molecule type" value="Genomic_DNA"/>
</dbReference>
<dbReference type="HAMAP" id="MF_00031">
    <property type="entry name" value="DNA_HJ_migration_RuvA"/>
    <property type="match status" value="1"/>
</dbReference>
<dbReference type="EC" id="3.6.4.12" evidence="7"/>
<keyword evidence="1" id="KW-0963">Cytoplasm</keyword>